<dbReference type="AlphaFoldDB" id="W7MZ33"/>
<dbReference type="EMBL" id="CM000584">
    <property type="protein sequence ID" value="EWG53054.1"/>
    <property type="molecule type" value="Genomic_DNA"/>
</dbReference>
<evidence type="ECO:0000313" key="3">
    <source>
        <dbReference type="Proteomes" id="UP000009096"/>
    </source>
</evidence>
<dbReference type="VEuPathDB" id="FungiDB:FVEG_17051"/>
<dbReference type="RefSeq" id="XP_018759245.1">
    <property type="nucleotide sequence ID" value="XM_018906322.1"/>
</dbReference>
<evidence type="ECO:0000256" key="1">
    <source>
        <dbReference type="SAM" id="MobiDB-lite"/>
    </source>
</evidence>
<dbReference type="GeneID" id="30073927"/>
<keyword evidence="3" id="KW-1185">Reference proteome</keyword>
<dbReference type="EMBL" id="DS022258">
    <property type="protein sequence ID" value="EWG53054.1"/>
    <property type="molecule type" value="Genomic_DNA"/>
</dbReference>
<sequence length="101" mass="10823">MNRGKAVVGTGEASRKQGLGTRCQGSRNPPPGLAVLAASVAVSSVKIEGPKGLELKRQRMSRKQRQKSNEWELRPCGDLDLDLDLGGDANDLPSARRTIEA</sequence>
<feature type="region of interest" description="Disordered" evidence="1">
    <location>
        <begin position="1"/>
        <end position="30"/>
    </location>
</feature>
<protein>
    <submittedName>
        <fullName evidence="2">Uncharacterized protein</fullName>
    </submittedName>
</protein>
<proteinExistence type="predicted"/>
<reference evidence="2 3" key="1">
    <citation type="journal article" date="2010" name="Nature">
        <title>Comparative genomics reveals mobile pathogenicity chromosomes in Fusarium.</title>
        <authorList>
            <person name="Ma L.J."/>
            <person name="van der Does H.C."/>
            <person name="Borkovich K.A."/>
            <person name="Coleman J.J."/>
            <person name="Daboussi M.J."/>
            <person name="Di Pietro A."/>
            <person name="Dufresne M."/>
            <person name="Freitag M."/>
            <person name="Grabherr M."/>
            <person name="Henrissat B."/>
            <person name="Houterman P.M."/>
            <person name="Kang S."/>
            <person name="Shim W.B."/>
            <person name="Woloshuk C."/>
            <person name="Xie X."/>
            <person name="Xu J.R."/>
            <person name="Antoniw J."/>
            <person name="Baker S.E."/>
            <person name="Bluhm B.H."/>
            <person name="Breakspear A."/>
            <person name="Brown D.W."/>
            <person name="Butchko R.A."/>
            <person name="Chapman S."/>
            <person name="Coulson R."/>
            <person name="Coutinho P.M."/>
            <person name="Danchin E.G."/>
            <person name="Diener A."/>
            <person name="Gale L.R."/>
            <person name="Gardiner D.M."/>
            <person name="Goff S."/>
            <person name="Hammond-Kosack K.E."/>
            <person name="Hilburn K."/>
            <person name="Hua-Van A."/>
            <person name="Jonkers W."/>
            <person name="Kazan K."/>
            <person name="Kodira C.D."/>
            <person name="Koehrsen M."/>
            <person name="Kumar L."/>
            <person name="Lee Y.H."/>
            <person name="Li L."/>
            <person name="Manners J.M."/>
            <person name="Miranda-Saavedra D."/>
            <person name="Mukherjee M."/>
            <person name="Park G."/>
            <person name="Park J."/>
            <person name="Park S.Y."/>
            <person name="Proctor R.H."/>
            <person name="Regev A."/>
            <person name="Ruiz-Roldan M.C."/>
            <person name="Sain D."/>
            <person name="Sakthikumar S."/>
            <person name="Sykes S."/>
            <person name="Schwartz D.C."/>
            <person name="Turgeon B.G."/>
            <person name="Wapinski I."/>
            <person name="Yoder O."/>
            <person name="Young S."/>
            <person name="Zeng Q."/>
            <person name="Zhou S."/>
            <person name="Galagan J."/>
            <person name="Cuomo C.A."/>
            <person name="Kistler H.C."/>
            <person name="Rep M."/>
        </authorList>
    </citation>
    <scope>NUCLEOTIDE SEQUENCE [LARGE SCALE GENOMIC DNA]</scope>
    <source>
        <strain evidence="3">M3125 / FGSC 7600</strain>
    </source>
</reference>
<accession>W7MZ33</accession>
<name>W7MZ33_GIBM7</name>
<evidence type="ECO:0000313" key="2">
    <source>
        <dbReference type="EMBL" id="EWG53054.1"/>
    </source>
</evidence>
<dbReference type="KEGG" id="fvr:FVEG_17051"/>
<organism evidence="2 3">
    <name type="scientific">Gibberella moniliformis (strain M3125 / FGSC 7600)</name>
    <name type="common">Maize ear and stalk rot fungus</name>
    <name type="synonym">Fusarium verticillioides</name>
    <dbReference type="NCBI Taxonomy" id="334819"/>
    <lineage>
        <taxon>Eukaryota</taxon>
        <taxon>Fungi</taxon>
        <taxon>Dikarya</taxon>
        <taxon>Ascomycota</taxon>
        <taxon>Pezizomycotina</taxon>
        <taxon>Sordariomycetes</taxon>
        <taxon>Hypocreomycetidae</taxon>
        <taxon>Hypocreales</taxon>
        <taxon>Nectriaceae</taxon>
        <taxon>Fusarium</taxon>
        <taxon>Fusarium fujikuroi species complex</taxon>
    </lineage>
</organism>
<dbReference type="Proteomes" id="UP000009096">
    <property type="component" value="Chromosome 7"/>
</dbReference>
<gene>
    <name evidence="2" type="ORF">FVEG_17051</name>
</gene>